<dbReference type="SUPFAM" id="SSF53187">
    <property type="entry name" value="Zn-dependent exopeptidases"/>
    <property type="match status" value="1"/>
</dbReference>
<sequence>MLRESVGTKMTRIVSIAALFTATAFAQTQYGENHVTVNFDSQLVEQKAFPAPNVTLYSPAFLPNAEFDPGWTEGTEGATSQDDLDSFLKDLAAKNPTWMSYDVAEFLSEEGREFPYIYLSNNLKNTSTSSNKLRVWIQGSVHGNEPAGDESILALLGALNADPKWATALLSKMDILVLPRYNPDGNAYFQRTLATNFDPNRDHTKLARQQTRSIKRWFSTFSPHIAIDMHEYTANTRYVANYSNAADAMFSAAKNLNIHPAIRALSETLFAPAINASLLSRGLRGEQYMTASRAATPPLKFEEAGTDAKIGRNAMGLTQCVTFLFETRGIGLADQEFKRRTLAGLQMMLGVLETASNEAESVYATVEAAVSEVVEGKVGNNGSESGMVVVTDYTQYTNRTWTMVDRRSGEVVQLPVSFASTTPAFANLTRSRPEGYIIPRAWADLAERLSDSGLEVQRLPDGFSGEVEVYNVTSSSLAEGYYEGVVLNTVTTETMRKEVSLPKGSFFVSTRQKNVGLAYVALEPENIDSYVSFGIVPMEAGDGYPVFRKV</sequence>
<evidence type="ECO:0000256" key="4">
    <source>
        <dbReference type="ARBA" id="ARBA00005988"/>
    </source>
</evidence>
<proteinExistence type="inferred from homology"/>
<dbReference type="GO" id="GO:0004181">
    <property type="term" value="F:metallocarboxypeptidase activity"/>
    <property type="evidence" value="ECO:0007669"/>
    <property type="project" value="InterPro"/>
</dbReference>
<organism evidence="16 17">
    <name type="scientific">Neocucurbitaria cava</name>
    <dbReference type="NCBI Taxonomy" id="798079"/>
    <lineage>
        <taxon>Eukaryota</taxon>
        <taxon>Fungi</taxon>
        <taxon>Dikarya</taxon>
        <taxon>Ascomycota</taxon>
        <taxon>Pezizomycotina</taxon>
        <taxon>Dothideomycetes</taxon>
        <taxon>Pleosporomycetidae</taxon>
        <taxon>Pleosporales</taxon>
        <taxon>Pleosporineae</taxon>
        <taxon>Cucurbitariaceae</taxon>
        <taxon>Neocucurbitaria</taxon>
    </lineage>
</organism>
<comment type="subcellular location">
    <subcellularLocation>
        <location evidence="3">Secreted</location>
    </subcellularLocation>
</comment>
<dbReference type="GO" id="GO:0006508">
    <property type="term" value="P:proteolysis"/>
    <property type="evidence" value="ECO:0007669"/>
    <property type="project" value="UniProtKB-KW"/>
</dbReference>
<dbReference type="EMBL" id="JAPEUY010000001">
    <property type="protein sequence ID" value="KAJ4377267.1"/>
    <property type="molecule type" value="Genomic_DNA"/>
</dbReference>
<dbReference type="PANTHER" id="PTHR11705:SF83">
    <property type="entry name" value="INACTIVE METALLOCARBOXYPEPTIDASE ECM14"/>
    <property type="match status" value="1"/>
</dbReference>
<dbReference type="GO" id="GO:0005576">
    <property type="term" value="C:extracellular region"/>
    <property type="evidence" value="ECO:0007669"/>
    <property type="project" value="UniProtKB-SubCell"/>
</dbReference>
<evidence type="ECO:0000256" key="13">
    <source>
        <dbReference type="PROSITE-ProRule" id="PRU01379"/>
    </source>
</evidence>
<reference evidence="16" key="1">
    <citation type="submission" date="2022-10" db="EMBL/GenBank/DDBJ databases">
        <title>Tapping the CABI collections for fungal endophytes: first genome assemblies for Collariella, Neodidymelliopsis, Ascochyta clinopodiicola, Didymella pomorum, Didymosphaeria variabile, Neocosmospora piperis and Neocucurbitaria cava.</title>
        <authorList>
            <person name="Hill R."/>
        </authorList>
    </citation>
    <scope>NUCLEOTIDE SEQUENCE</scope>
    <source>
        <strain evidence="16">IMI 356814</strain>
    </source>
</reference>
<feature type="domain" description="Peptidase M14" evidence="15">
    <location>
        <begin position="77"/>
        <end position="355"/>
    </location>
</feature>
<name>A0A9W8YJ73_9PLEO</name>
<evidence type="ECO:0000256" key="5">
    <source>
        <dbReference type="ARBA" id="ARBA00022525"/>
    </source>
</evidence>
<keyword evidence="9" id="KW-0843">Virulence</keyword>
<comment type="cofactor">
    <cofactor evidence="1">
        <name>Zn(2+)</name>
        <dbReference type="ChEBI" id="CHEBI:29105"/>
    </cofactor>
</comment>
<keyword evidence="17" id="KW-1185">Reference proteome</keyword>
<evidence type="ECO:0000259" key="15">
    <source>
        <dbReference type="PROSITE" id="PS52035"/>
    </source>
</evidence>
<evidence type="ECO:0000256" key="8">
    <source>
        <dbReference type="ARBA" id="ARBA00022801"/>
    </source>
</evidence>
<keyword evidence="7 14" id="KW-0732">Signal</keyword>
<evidence type="ECO:0000256" key="12">
    <source>
        <dbReference type="ARBA" id="ARBA00042017"/>
    </source>
</evidence>
<comment type="caution">
    <text evidence="16">The sequence shown here is derived from an EMBL/GenBank/DDBJ whole genome shotgun (WGS) entry which is preliminary data.</text>
</comment>
<keyword evidence="6" id="KW-0645">Protease</keyword>
<evidence type="ECO:0000256" key="7">
    <source>
        <dbReference type="ARBA" id="ARBA00022729"/>
    </source>
</evidence>
<dbReference type="PROSITE" id="PS52035">
    <property type="entry name" value="PEPTIDASE_M14"/>
    <property type="match status" value="1"/>
</dbReference>
<dbReference type="AlphaFoldDB" id="A0A9W8YJ73"/>
<evidence type="ECO:0000256" key="10">
    <source>
        <dbReference type="ARBA" id="ARBA00023180"/>
    </source>
</evidence>
<evidence type="ECO:0000256" key="9">
    <source>
        <dbReference type="ARBA" id="ARBA00023026"/>
    </source>
</evidence>
<evidence type="ECO:0000256" key="2">
    <source>
        <dbReference type="ARBA" id="ARBA00003091"/>
    </source>
</evidence>
<dbReference type="GO" id="GO:0008270">
    <property type="term" value="F:zinc ion binding"/>
    <property type="evidence" value="ECO:0007669"/>
    <property type="project" value="InterPro"/>
</dbReference>
<dbReference type="Proteomes" id="UP001140560">
    <property type="component" value="Unassembled WGS sequence"/>
</dbReference>
<evidence type="ECO:0000256" key="1">
    <source>
        <dbReference type="ARBA" id="ARBA00001947"/>
    </source>
</evidence>
<dbReference type="Gene3D" id="3.40.630.10">
    <property type="entry name" value="Zn peptidases"/>
    <property type="match status" value="1"/>
</dbReference>
<keyword evidence="10" id="KW-0325">Glycoprotein</keyword>
<gene>
    <name evidence="16" type="ORF">N0V83_000091</name>
</gene>
<comment type="similarity">
    <text evidence="4 13">Belongs to the peptidase M14 family.</text>
</comment>
<keyword evidence="5" id="KW-0964">Secreted</keyword>
<feature type="signal peptide" evidence="14">
    <location>
        <begin position="1"/>
        <end position="26"/>
    </location>
</feature>
<feature type="active site" description="Proton donor/acceptor" evidence="13">
    <location>
        <position position="326"/>
    </location>
</feature>
<keyword evidence="8" id="KW-0378">Hydrolase</keyword>
<protein>
    <recommendedName>
        <fullName evidence="12">Carboxypeptidase M14B</fullName>
    </recommendedName>
    <alternativeName>
        <fullName evidence="11">Carboxypeptidase MCPB</fullName>
    </alternativeName>
</protein>
<evidence type="ECO:0000256" key="11">
    <source>
        <dbReference type="ARBA" id="ARBA00041263"/>
    </source>
</evidence>
<evidence type="ECO:0000313" key="16">
    <source>
        <dbReference type="EMBL" id="KAJ4377267.1"/>
    </source>
</evidence>
<evidence type="ECO:0000256" key="14">
    <source>
        <dbReference type="SAM" id="SignalP"/>
    </source>
</evidence>
<dbReference type="PANTHER" id="PTHR11705">
    <property type="entry name" value="PROTEASE FAMILY M14 CARBOXYPEPTIDASE A,B"/>
    <property type="match status" value="1"/>
</dbReference>
<dbReference type="Pfam" id="PF00246">
    <property type="entry name" value="Peptidase_M14"/>
    <property type="match status" value="1"/>
</dbReference>
<dbReference type="CDD" id="cd06242">
    <property type="entry name" value="M14-like"/>
    <property type="match status" value="1"/>
</dbReference>
<evidence type="ECO:0000313" key="17">
    <source>
        <dbReference type="Proteomes" id="UP001140560"/>
    </source>
</evidence>
<comment type="function">
    <text evidence="2">Extracellular metalloprotease that contributes to pathogenicity.</text>
</comment>
<feature type="chain" id="PRO_5040750440" description="Carboxypeptidase M14B" evidence="14">
    <location>
        <begin position="27"/>
        <end position="550"/>
    </location>
</feature>
<dbReference type="InterPro" id="IPR000834">
    <property type="entry name" value="Peptidase_M14"/>
</dbReference>
<accession>A0A9W8YJ73</accession>
<evidence type="ECO:0000256" key="3">
    <source>
        <dbReference type="ARBA" id="ARBA00004613"/>
    </source>
</evidence>
<dbReference type="OrthoDB" id="3626597at2759"/>
<evidence type="ECO:0000256" key="6">
    <source>
        <dbReference type="ARBA" id="ARBA00022670"/>
    </source>
</evidence>